<evidence type="ECO:0000256" key="4">
    <source>
        <dbReference type="ARBA" id="ARBA00022695"/>
    </source>
</evidence>
<dbReference type="InterPro" id="IPR007855">
    <property type="entry name" value="RDRP"/>
</dbReference>
<dbReference type="OrthoDB" id="6513042at2759"/>
<keyword evidence="2 9" id="KW-0696">RNA-directed RNA polymerase</keyword>
<feature type="region of interest" description="Disordered" evidence="10">
    <location>
        <begin position="1"/>
        <end position="21"/>
    </location>
</feature>
<evidence type="ECO:0000256" key="7">
    <source>
        <dbReference type="ARBA" id="ARBA00048744"/>
    </source>
</evidence>
<evidence type="ECO:0000256" key="10">
    <source>
        <dbReference type="SAM" id="MobiDB-lite"/>
    </source>
</evidence>
<dbReference type="GO" id="GO:0031380">
    <property type="term" value="C:nuclear RNA-directed RNA polymerase complex"/>
    <property type="evidence" value="ECO:0007669"/>
    <property type="project" value="TreeGrafter"/>
</dbReference>
<proteinExistence type="inferred from homology"/>
<dbReference type="AlphaFoldDB" id="A0A9N9FMK0"/>
<evidence type="ECO:0000256" key="5">
    <source>
        <dbReference type="ARBA" id="ARBA00022884"/>
    </source>
</evidence>
<evidence type="ECO:0000256" key="9">
    <source>
        <dbReference type="RuleBase" id="RU363098"/>
    </source>
</evidence>
<dbReference type="GO" id="GO:0003723">
    <property type="term" value="F:RNA binding"/>
    <property type="evidence" value="ECO:0007669"/>
    <property type="project" value="UniProtKB-UniRule"/>
</dbReference>
<reference evidence="12" key="1">
    <citation type="submission" date="2021-06" db="EMBL/GenBank/DDBJ databases">
        <authorList>
            <person name="Kallberg Y."/>
            <person name="Tangrot J."/>
            <person name="Rosling A."/>
        </authorList>
    </citation>
    <scope>NUCLEOTIDE SEQUENCE</scope>
    <source>
        <strain evidence="12">AZ414A</strain>
    </source>
</reference>
<evidence type="ECO:0000256" key="8">
    <source>
        <dbReference type="PROSITE-ProRule" id="PRU00176"/>
    </source>
</evidence>
<dbReference type="InterPro" id="IPR058752">
    <property type="entry name" value="RDRP_C_head"/>
</dbReference>
<dbReference type="InterPro" id="IPR012677">
    <property type="entry name" value="Nucleotide-bd_a/b_plait_sf"/>
</dbReference>
<protein>
    <recommendedName>
        <fullName evidence="9">RNA-dependent RNA polymerase</fullName>
        <ecNumber evidence="9">2.7.7.48</ecNumber>
    </recommendedName>
</protein>
<dbReference type="InterPro" id="IPR000504">
    <property type="entry name" value="RRM_dom"/>
</dbReference>
<comment type="caution">
    <text evidence="12">The sequence shown here is derived from an EMBL/GenBank/DDBJ whole genome shotgun (WGS) entry which is preliminary data.</text>
</comment>
<feature type="compositionally biased region" description="Acidic residues" evidence="10">
    <location>
        <begin position="12"/>
        <end position="21"/>
    </location>
</feature>
<dbReference type="Pfam" id="PF26253">
    <property type="entry name" value="RdRP_head"/>
    <property type="match status" value="1"/>
</dbReference>
<dbReference type="SUPFAM" id="SSF54928">
    <property type="entry name" value="RNA-binding domain, RBD"/>
    <property type="match status" value="1"/>
</dbReference>
<evidence type="ECO:0000313" key="12">
    <source>
        <dbReference type="EMBL" id="CAG8546813.1"/>
    </source>
</evidence>
<comment type="catalytic activity">
    <reaction evidence="7 9">
        <text>RNA(n) + a ribonucleoside 5'-triphosphate = RNA(n+1) + diphosphate</text>
        <dbReference type="Rhea" id="RHEA:21248"/>
        <dbReference type="Rhea" id="RHEA-COMP:14527"/>
        <dbReference type="Rhea" id="RHEA-COMP:17342"/>
        <dbReference type="ChEBI" id="CHEBI:33019"/>
        <dbReference type="ChEBI" id="CHEBI:61557"/>
        <dbReference type="ChEBI" id="CHEBI:140395"/>
        <dbReference type="EC" id="2.7.7.48"/>
    </reaction>
</comment>
<dbReference type="CDD" id="cd00590">
    <property type="entry name" value="RRM_SF"/>
    <property type="match status" value="1"/>
</dbReference>
<dbReference type="Proteomes" id="UP000789706">
    <property type="component" value="Unassembled WGS sequence"/>
</dbReference>
<keyword evidence="3 9" id="KW-0808">Transferase</keyword>
<accession>A0A9N9FMK0</accession>
<dbReference type="PROSITE" id="PS50102">
    <property type="entry name" value="RRM"/>
    <property type="match status" value="1"/>
</dbReference>
<keyword evidence="5 8" id="KW-0694">RNA-binding</keyword>
<dbReference type="Gene3D" id="3.30.70.330">
    <property type="match status" value="1"/>
</dbReference>
<dbReference type="InterPro" id="IPR035979">
    <property type="entry name" value="RBD_domain_sf"/>
</dbReference>
<sequence>MDLINSLKIEETEGEGEGEENQESFKELFVGNIPPTASASDVKTVLEKYGDIVIFRCEIKPDKFFGFIELKKSEDADKLLRRANFSPPECLGRKLRISKSHNKKKIRNQKKKIKSENDPKFKILSMELGNWAGQDQKINSSKKNDKRNKKSKKETKNWTFISDWKYPKYFEPPKLIISKPTNSFYIEGFSKKSENDSPPEINLRRVKIPFRSLSENKKGVLLNYKEKKDQEVLYISIKYPPELYQMTSQPVFELFQTRFIAEIIGEVEWLRTIDWTGIANAFGKCLVIRIVIKENHHRELLQCLKRSNIPGLPRHIPEGKIYCNEAPDLSFTYLDESFRVLPFRLCFKLECLLSHSILSPHEIQKYSLGERLTELYFEQKETIAWYALNQIAVKHWDPSDEYYSQRPISIFEIAVNTFRGEFTEWHPSNPNLSKNNNERCAWVNHATITPTKIYFEGPTYEPSNRILRKYSKHIDRFIRVTFKDENFDRLFVNNKADEIYKLRIELIMKSGFYVAGRQFEFLAFSSSQLRESSCCSIQAPALYAARMGQCFTSTIGTIELEHDQVIEIEDIKRNGYTFSDGCGTISPDLAKRVTKLYWGNQQKKDKEVPSVFQIRFGGSKGVVSVDSTLRGEMLCLRKSQIKFPAPVSRNLEICKVVKNPLPAHLNRQIIMILSALGIPDDVFLSLQDRMRDDIDKMMKNPEKAKEIVKRSTGSRECSHITRCILSMIDEGLMRSGEPFLKGLLECRRIFALKSLRYRARILAPNGFLLYGILDEVGVLEPDQIFVQTSTINTDIQTFTKMNKKTKRNHKIYTGRAVITRNPCLHPGDIRFVTAVDVPALRHLHNCVIFSQKGDRPLPNYLSGGDLGVLIPSVNEEPMNYDPPERKKLDRPVEISDIYEFFTDFMKNNRLGQIANLHMALADFNVDGVRDQQCMKLAEQHSMAVDFNKSGVPVTDRLPKVEQYPDFMENKRKDSYKSEKILGQLYRRIEIDRQPEENLLLNYDGEIIPNQEFLFDGYEDFTEEAVIVRNTFNFEIRSLMKKFSVKSEPEVITANLLGYRRVDGRQNREIREAISGSISHTIHHYRKNFLAELRNTNDESDRSLEIEGETFSYHVHIPINDETKAKASAWYAVTYDNEKYPDHIDDTRLLSFAWVVADILLAIRMEKQLEIVKELVKQLTIE</sequence>
<evidence type="ECO:0000256" key="3">
    <source>
        <dbReference type="ARBA" id="ARBA00022679"/>
    </source>
</evidence>
<keyword evidence="6" id="KW-0943">RNA-mediated gene silencing</keyword>
<evidence type="ECO:0000313" key="13">
    <source>
        <dbReference type="Proteomes" id="UP000789706"/>
    </source>
</evidence>
<evidence type="ECO:0000256" key="6">
    <source>
        <dbReference type="ARBA" id="ARBA00023158"/>
    </source>
</evidence>
<gene>
    <name evidence="12" type="ORF">DEBURN_LOCUS6897</name>
</gene>
<evidence type="ECO:0000259" key="11">
    <source>
        <dbReference type="PROSITE" id="PS50102"/>
    </source>
</evidence>
<dbReference type="EC" id="2.7.7.48" evidence="9"/>
<keyword evidence="13" id="KW-1185">Reference proteome</keyword>
<organism evidence="12 13">
    <name type="scientific">Diversispora eburnea</name>
    <dbReference type="NCBI Taxonomy" id="1213867"/>
    <lineage>
        <taxon>Eukaryota</taxon>
        <taxon>Fungi</taxon>
        <taxon>Fungi incertae sedis</taxon>
        <taxon>Mucoromycota</taxon>
        <taxon>Glomeromycotina</taxon>
        <taxon>Glomeromycetes</taxon>
        <taxon>Diversisporales</taxon>
        <taxon>Diversisporaceae</taxon>
        <taxon>Diversispora</taxon>
    </lineage>
</organism>
<dbReference type="InterPro" id="IPR057596">
    <property type="entry name" value="RDRP_core"/>
</dbReference>
<dbReference type="GO" id="GO:0030422">
    <property type="term" value="P:siRNA processing"/>
    <property type="evidence" value="ECO:0007669"/>
    <property type="project" value="TreeGrafter"/>
</dbReference>
<feature type="domain" description="RRM" evidence="11">
    <location>
        <begin position="26"/>
        <end position="102"/>
    </location>
</feature>
<dbReference type="GO" id="GO:0003968">
    <property type="term" value="F:RNA-directed RNA polymerase activity"/>
    <property type="evidence" value="ECO:0007669"/>
    <property type="project" value="UniProtKB-KW"/>
</dbReference>
<dbReference type="SMART" id="SM00360">
    <property type="entry name" value="RRM"/>
    <property type="match status" value="1"/>
</dbReference>
<keyword evidence="4 9" id="KW-0548">Nucleotidyltransferase</keyword>
<evidence type="ECO:0000256" key="1">
    <source>
        <dbReference type="ARBA" id="ARBA00005762"/>
    </source>
</evidence>
<dbReference type="PANTHER" id="PTHR23079">
    <property type="entry name" value="RNA-DEPENDENT RNA POLYMERASE"/>
    <property type="match status" value="1"/>
</dbReference>
<dbReference type="Pfam" id="PF05183">
    <property type="entry name" value="RdRP"/>
    <property type="match status" value="2"/>
</dbReference>
<name>A0A9N9FMK0_9GLOM</name>
<comment type="similarity">
    <text evidence="1 9">Belongs to the RdRP family.</text>
</comment>
<dbReference type="Pfam" id="PF00076">
    <property type="entry name" value="RRM_1"/>
    <property type="match status" value="1"/>
</dbReference>
<dbReference type="EMBL" id="CAJVPK010000761">
    <property type="protein sequence ID" value="CAG8546813.1"/>
    <property type="molecule type" value="Genomic_DNA"/>
</dbReference>
<dbReference type="PANTHER" id="PTHR23079:SF55">
    <property type="entry name" value="RNA-DIRECTED RNA POLYMERASE"/>
    <property type="match status" value="1"/>
</dbReference>
<evidence type="ECO:0000256" key="2">
    <source>
        <dbReference type="ARBA" id="ARBA00022484"/>
    </source>
</evidence>